<proteinExistence type="predicted"/>
<dbReference type="CDD" id="cd12797">
    <property type="entry name" value="M23_peptidase"/>
    <property type="match status" value="1"/>
</dbReference>
<accession>A0A935MYQ3</accession>
<dbReference type="Gene3D" id="2.70.70.10">
    <property type="entry name" value="Glucose Permease (Domain IIA)"/>
    <property type="match status" value="1"/>
</dbReference>
<dbReference type="PANTHER" id="PTHR21666:SF291">
    <property type="entry name" value="STAGE II SPORULATION PROTEIN Q"/>
    <property type="match status" value="1"/>
</dbReference>
<name>A0A935MYQ3_9RHOO</name>
<dbReference type="InterPro" id="IPR011055">
    <property type="entry name" value="Dup_hybrid_motif"/>
</dbReference>
<feature type="domain" description="M23ase beta-sheet core" evidence="2">
    <location>
        <begin position="177"/>
        <end position="271"/>
    </location>
</feature>
<evidence type="ECO:0000313" key="3">
    <source>
        <dbReference type="EMBL" id="MBK7415146.1"/>
    </source>
</evidence>
<comment type="caution">
    <text evidence="3">The sequence shown here is derived from an EMBL/GenBank/DDBJ whole genome shotgun (WGS) entry which is preliminary data.</text>
</comment>
<dbReference type="InterPro" id="IPR016047">
    <property type="entry name" value="M23ase_b-sheet_dom"/>
</dbReference>
<protein>
    <submittedName>
        <fullName evidence="3">M23 family metallopeptidase</fullName>
    </submittedName>
</protein>
<feature type="coiled-coil region" evidence="1">
    <location>
        <begin position="111"/>
        <end position="138"/>
    </location>
</feature>
<gene>
    <name evidence="3" type="ORF">IPJ38_08620</name>
</gene>
<dbReference type="FunFam" id="2.70.70.10:FF:000006">
    <property type="entry name" value="M23 family peptidase"/>
    <property type="match status" value="1"/>
</dbReference>
<sequence length="287" mass="31676">MPRHLVMVFAAFLIAVFFTSAAFSWLSVHLRLPVVQDMLAAIQYKESQKTQDYVTNNMQMMASRLGELQARVLQLDTLGDRLSGLAGVKRENMNREKPGQGGPFIAAPMTAGELQREIERLAQTLESKTDELTLLESSFLEKRVKERLLPTTLPVKTAMLGSPYGHRSDPIAGIRAMHEGIDFNAETGTPVVVAADGVVINASYHNDFGNLVEVDHGDGLLSRYAHLSRMNVKAGQMIKRGELIGAVGTTGRSTGSHLHFEVRMFGVAQNPALFLQKGEEYAQLKRR</sequence>
<dbReference type="InterPro" id="IPR050570">
    <property type="entry name" value="Cell_wall_metabolism_enzyme"/>
</dbReference>
<organism evidence="3 4">
    <name type="scientific">Candidatus Dechloromonas phosphorivorans</name>
    <dbReference type="NCBI Taxonomy" id="2899244"/>
    <lineage>
        <taxon>Bacteria</taxon>
        <taxon>Pseudomonadati</taxon>
        <taxon>Pseudomonadota</taxon>
        <taxon>Betaproteobacteria</taxon>
        <taxon>Rhodocyclales</taxon>
        <taxon>Azonexaceae</taxon>
        <taxon>Dechloromonas</taxon>
    </lineage>
</organism>
<evidence type="ECO:0000256" key="1">
    <source>
        <dbReference type="SAM" id="Coils"/>
    </source>
</evidence>
<dbReference type="PANTHER" id="PTHR21666">
    <property type="entry name" value="PEPTIDASE-RELATED"/>
    <property type="match status" value="1"/>
</dbReference>
<reference evidence="3 4" key="1">
    <citation type="submission" date="2020-10" db="EMBL/GenBank/DDBJ databases">
        <title>Connecting structure to function with the recovery of over 1000 high-quality activated sludge metagenome-assembled genomes encoding full-length rRNA genes using long-read sequencing.</title>
        <authorList>
            <person name="Singleton C.M."/>
            <person name="Petriglieri F."/>
            <person name="Kristensen J.M."/>
            <person name="Kirkegaard R.H."/>
            <person name="Michaelsen T.Y."/>
            <person name="Andersen M.H."/>
            <person name="Karst S.M."/>
            <person name="Dueholm M.S."/>
            <person name="Nielsen P.H."/>
            <person name="Albertsen M."/>
        </authorList>
    </citation>
    <scope>NUCLEOTIDE SEQUENCE [LARGE SCALE GENOMIC DNA]</scope>
    <source>
        <strain evidence="3">EsbW_18-Q3-R4-48_BATAC.463</strain>
    </source>
</reference>
<evidence type="ECO:0000259" key="2">
    <source>
        <dbReference type="Pfam" id="PF01551"/>
    </source>
</evidence>
<dbReference type="EMBL" id="JADJMS010000017">
    <property type="protein sequence ID" value="MBK7415146.1"/>
    <property type="molecule type" value="Genomic_DNA"/>
</dbReference>
<dbReference type="Proteomes" id="UP000739411">
    <property type="component" value="Unassembled WGS sequence"/>
</dbReference>
<dbReference type="Pfam" id="PF01551">
    <property type="entry name" value="Peptidase_M23"/>
    <property type="match status" value="1"/>
</dbReference>
<keyword evidence="1" id="KW-0175">Coiled coil</keyword>
<dbReference type="SUPFAM" id="SSF51261">
    <property type="entry name" value="Duplicated hybrid motif"/>
    <property type="match status" value="1"/>
</dbReference>
<evidence type="ECO:0000313" key="4">
    <source>
        <dbReference type="Proteomes" id="UP000739411"/>
    </source>
</evidence>
<dbReference type="GO" id="GO:0004222">
    <property type="term" value="F:metalloendopeptidase activity"/>
    <property type="evidence" value="ECO:0007669"/>
    <property type="project" value="TreeGrafter"/>
</dbReference>
<dbReference type="AlphaFoldDB" id="A0A935MYQ3"/>